<dbReference type="Proteomes" id="UP000286063">
    <property type="component" value="Unassembled WGS sequence"/>
</dbReference>
<evidence type="ECO:0000256" key="2">
    <source>
        <dbReference type="ARBA" id="ARBA00022729"/>
    </source>
</evidence>
<dbReference type="InterPro" id="IPR031680">
    <property type="entry name" value="Hepar_II_III_N"/>
</dbReference>
<proteinExistence type="predicted"/>
<evidence type="ECO:0000256" key="4">
    <source>
        <dbReference type="ARBA" id="ARBA00023239"/>
    </source>
</evidence>
<reference evidence="7 8" key="1">
    <citation type="submission" date="2018-08" db="EMBL/GenBank/DDBJ databases">
        <title>A genome reference for cultivated species of the human gut microbiota.</title>
        <authorList>
            <person name="Zou Y."/>
            <person name="Xue W."/>
            <person name="Luo G."/>
        </authorList>
    </citation>
    <scope>NUCLEOTIDE SEQUENCE [LARGE SCALE GENOMIC DNA]</scope>
    <source>
        <strain evidence="7 8">OF02-7</strain>
    </source>
</reference>
<evidence type="ECO:0000313" key="7">
    <source>
        <dbReference type="EMBL" id="RGY12693.1"/>
    </source>
</evidence>
<keyword evidence="4" id="KW-0456">Lyase</keyword>
<dbReference type="OrthoDB" id="7335480at2"/>
<sequence length="659" mass="76921">MNFIPKYIFFTKLLIVLNDYYNRLLFLVPVCFIRPKRYKNMANNTSKEELAQRLKSALGDFSCFLRQCGKHPDIEVIIHDANNVLNHRFEVLGSGLITSDPIDWHCDFKSGFKWPHGKYYKKYIRVNKGDNSDVKVPIELSRCHHLLWLGEAYLITQDDKYSSEVVNEICHWIKENPYAYSINWSCAMDVAIRAVNWMYALNMIMDSKIVDDKFCKQVTRSLLEHVYFIFHNLEKGAPYSGNHYASNLSGLIFLGLLFKDIPSVRTYFDFGLSELYREIRNEVLPTGVHYEKSISYHRLMVELFAYPVFLLQKAGFDVPLDIYYRVKSMFDFVHSYTKPDGTAPMVGDNDDGRLLPFVKYAFNYHAYLRSVAFCKYKDRVYESLPTIDSFFLFPETCILTFDSSVKLLSSRPKLFQDAGFAVLRNEEFYVFFNGSGIGMYYAELNKSVIATHNHADLLSFDLSLGGCNVFIDAGSYVYTSSLQAHNEFRSTRKHNTINIDNLDQYHIEQDKFWAYSNFKIPSVLEYAETIQCQKVSGEYSWSFPEDTVRHKRIIEVYSDRMFVIDEFKCVNEHLFQSCFMLDPGIRVESVNHNTIELFHPEIGRRLRLIVGDIDHVDIRIEVDRVSFSYGCLNETSKIIMEFRQKGNFKYSLKIVPINE</sequence>
<comment type="subcellular location">
    <subcellularLocation>
        <location evidence="1">Periplasm</location>
    </subcellularLocation>
</comment>
<evidence type="ECO:0000259" key="6">
    <source>
        <dbReference type="Pfam" id="PF16889"/>
    </source>
</evidence>
<dbReference type="InterPro" id="IPR012480">
    <property type="entry name" value="Hepar_II_III_C"/>
</dbReference>
<evidence type="ECO:0000256" key="3">
    <source>
        <dbReference type="ARBA" id="ARBA00022764"/>
    </source>
</evidence>
<feature type="domain" description="Heparinase II/III-like C-terminal" evidence="5">
    <location>
        <begin position="411"/>
        <end position="648"/>
    </location>
</feature>
<dbReference type="PANTHER" id="PTHR39210:SF1">
    <property type="entry name" value="HEPARIN-SULFATE LYASE"/>
    <property type="match status" value="1"/>
</dbReference>
<dbReference type="AlphaFoldDB" id="A0A413IIU1"/>
<accession>A0A413IIU1</accession>
<dbReference type="Pfam" id="PF16889">
    <property type="entry name" value="Hepar_II_III_N"/>
    <property type="match status" value="1"/>
</dbReference>
<evidence type="ECO:0000256" key="1">
    <source>
        <dbReference type="ARBA" id="ARBA00004418"/>
    </source>
</evidence>
<dbReference type="InterPro" id="IPR008929">
    <property type="entry name" value="Chondroitin_lyas"/>
</dbReference>
<gene>
    <name evidence="7" type="ORF">DXA50_17360</name>
</gene>
<dbReference type="Pfam" id="PF07940">
    <property type="entry name" value="Hepar_II_III_C"/>
    <property type="match status" value="1"/>
</dbReference>
<protein>
    <submittedName>
        <fullName evidence="7">Uncharacterized protein</fullName>
    </submittedName>
</protein>
<keyword evidence="2" id="KW-0732">Signal</keyword>
<comment type="caution">
    <text evidence="7">The sequence shown here is derived from an EMBL/GenBank/DDBJ whole genome shotgun (WGS) entry which is preliminary data.</text>
</comment>
<evidence type="ECO:0000259" key="5">
    <source>
        <dbReference type="Pfam" id="PF07940"/>
    </source>
</evidence>
<feature type="domain" description="Heparin-sulfate lyase N-terminal" evidence="6">
    <location>
        <begin position="84"/>
        <end position="351"/>
    </location>
</feature>
<dbReference type="GO" id="GO:0016829">
    <property type="term" value="F:lyase activity"/>
    <property type="evidence" value="ECO:0007669"/>
    <property type="project" value="UniProtKB-KW"/>
</dbReference>
<dbReference type="Gene3D" id="2.70.98.70">
    <property type="match status" value="1"/>
</dbReference>
<keyword evidence="3" id="KW-0574">Periplasm</keyword>
<evidence type="ECO:0000313" key="8">
    <source>
        <dbReference type="Proteomes" id="UP000286063"/>
    </source>
</evidence>
<dbReference type="EMBL" id="QSCR01000041">
    <property type="protein sequence ID" value="RGY12693.1"/>
    <property type="molecule type" value="Genomic_DNA"/>
</dbReference>
<organism evidence="7 8">
    <name type="scientific">Butyricimonas virosa</name>
    <dbReference type="NCBI Taxonomy" id="544645"/>
    <lineage>
        <taxon>Bacteria</taxon>
        <taxon>Pseudomonadati</taxon>
        <taxon>Bacteroidota</taxon>
        <taxon>Bacteroidia</taxon>
        <taxon>Bacteroidales</taxon>
        <taxon>Odoribacteraceae</taxon>
        <taxon>Butyricimonas</taxon>
    </lineage>
</organism>
<dbReference type="Gene3D" id="1.50.10.100">
    <property type="entry name" value="Chondroitin AC/alginate lyase"/>
    <property type="match status" value="1"/>
</dbReference>
<dbReference type="SUPFAM" id="SSF48230">
    <property type="entry name" value="Chondroitin AC/alginate lyase"/>
    <property type="match status" value="1"/>
</dbReference>
<dbReference type="GO" id="GO:0042597">
    <property type="term" value="C:periplasmic space"/>
    <property type="evidence" value="ECO:0007669"/>
    <property type="project" value="UniProtKB-SubCell"/>
</dbReference>
<dbReference type="PANTHER" id="PTHR39210">
    <property type="entry name" value="HEPARIN-SULFATE LYASE"/>
    <property type="match status" value="1"/>
</dbReference>
<name>A0A413IIU1_9BACT</name>